<name>A0A6G2BAQ2_9ACTN</name>
<dbReference type="Proteomes" id="UP000473014">
    <property type="component" value="Unassembled WGS sequence"/>
</dbReference>
<evidence type="ECO:0000313" key="2">
    <source>
        <dbReference type="EMBL" id="MTE19351.1"/>
    </source>
</evidence>
<evidence type="ECO:0000259" key="1">
    <source>
        <dbReference type="SMART" id="SM00960"/>
    </source>
</evidence>
<gene>
    <name evidence="2" type="ORF">F0L17_09465</name>
</gene>
<comment type="caution">
    <text evidence="2">The sequence shown here is derived from an EMBL/GenBank/DDBJ whole genome shotgun (WGS) entry which is preliminary data.</text>
</comment>
<dbReference type="OrthoDB" id="4283064at2"/>
<dbReference type="PANTHER" id="PTHR36222">
    <property type="entry name" value="SERINE PROTEASE INHIBITOR RV3364C"/>
    <property type="match status" value="1"/>
</dbReference>
<protein>
    <submittedName>
        <fullName evidence="2">Roadblock/LC7 domain-containing protein</fullName>
    </submittedName>
</protein>
<sequence length="135" mass="13940">MPLTLLRTDPTWLLEELVERTPHTCGAVLLTTDGLASCWTGMERDTAERLAAIASGVHSLAQGVAHELQSATPEQLAPNTAVLDLGDRAVLVCTGGEGSCLLVVVDGEADHGAVGYAMAKLATGLGEHLATPARA</sequence>
<dbReference type="AlphaFoldDB" id="A0A6G2BAQ2"/>
<dbReference type="PANTHER" id="PTHR36222:SF1">
    <property type="entry name" value="SERINE PROTEASE INHIBITOR RV3364C"/>
    <property type="match status" value="1"/>
</dbReference>
<dbReference type="InterPro" id="IPR053141">
    <property type="entry name" value="Mycobact_SerProt_Inhib_Rv3364c"/>
</dbReference>
<dbReference type="SUPFAM" id="SSF103196">
    <property type="entry name" value="Roadblock/LC7 domain"/>
    <property type="match status" value="1"/>
</dbReference>
<dbReference type="Pfam" id="PF03259">
    <property type="entry name" value="Robl_LC7"/>
    <property type="match status" value="1"/>
</dbReference>
<organism evidence="2 3">
    <name type="scientific">Streptomyces taklimakanensis</name>
    <dbReference type="NCBI Taxonomy" id="2569853"/>
    <lineage>
        <taxon>Bacteria</taxon>
        <taxon>Bacillati</taxon>
        <taxon>Actinomycetota</taxon>
        <taxon>Actinomycetes</taxon>
        <taxon>Kitasatosporales</taxon>
        <taxon>Streptomycetaceae</taxon>
        <taxon>Streptomyces</taxon>
    </lineage>
</organism>
<accession>A0A6G2BAQ2</accession>
<evidence type="ECO:0000313" key="3">
    <source>
        <dbReference type="Proteomes" id="UP000473014"/>
    </source>
</evidence>
<dbReference type="InterPro" id="IPR004942">
    <property type="entry name" value="Roadblock/LAMTOR2_dom"/>
</dbReference>
<keyword evidence="3" id="KW-1185">Reference proteome</keyword>
<reference evidence="2 3" key="1">
    <citation type="submission" date="2019-11" db="EMBL/GenBank/DDBJ databases">
        <authorList>
            <person name="Yuan L."/>
        </authorList>
    </citation>
    <scope>NUCLEOTIDE SEQUENCE [LARGE SCALE GENOMIC DNA]</scope>
    <source>
        <strain evidence="2 3">TRM43335</strain>
    </source>
</reference>
<dbReference type="EMBL" id="WIXO01000001">
    <property type="protein sequence ID" value="MTE19351.1"/>
    <property type="molecule type" value="Genomic_DNA"/>
</dbReference>
<dbReference type="SMART" id="SM00960">
    <property type="entry name" value="Robl_LC7"/>
    <property type="match status" value="1"/>
</dbReference>
<proteinExistence type="predicted"/>
<dbReference type="Gene3D" id="3.30.450.30">
    <property type="entry name" value="Dynein light chain 2a, cytoplasmic"/>
    <property type="match status" value="1"/>
</dbReference>
<dbReference type="RefSeq" id="WP_155070729.1">
    <property type="nucleotide sequence ID" value="NZ_WIXO01000001.1"/>
</dbReference>
<feature type="domain" description="Roadblock/LAMTOR2" evidence="1">
    <location>
        <begin position="11"/>
        <end position="105"/>
    </location>
</feature>